<dbReference type="SUPFAM" id="SSF53474">
    <property type="entry name" value="alpha/beta-Hydrolases"/>
    <property type="match status" value="1"/>
</dbReference>
<dbReference type="EMBL" id="JBHFFA010000002">
    <property type="protein sequence ID" value="KAL2642354.1"/>
    <property type="molecule type" value="Genomic_DNA"/>
</dbReference>
<gene>
    <name evidence="2" type="ORF">R1flu_009941</name>
</gene>
<name>A0ABD1Z4P3_9MARC</name>
<evidence type="ECO:0000313" key="2">
    <source>
        <dbReference type="EMBL" id="KAL2642354.1"/>
    </source>
</evidence>
<reference evidence="2 3" key="1">
    <citation type="submission" date="2024-09" db="EMBL/GenBank/DDBJ databases">
        <title>Chromosome-scale assembly of Riccia fluitans.</title>
        <authorList>
            <person name="Paukszto L."/>
            <person name="Sawicki J."/>
            <person name="Karawczyk K."/>
            <person name="Piernik-Szablinska J."/>
            <person name="Szczecinska M."/>
            <person name="Mazdziarz M."/>
        </authorList>
    </citation>
    <scope>NUCLEOTIDE SEQUENCE [LARGE SCALE GENOMIC DNA]</scope>
    <source>
        <strain evidence="2">Rf_01</strain>
        <tissue evidence="2">Aerial parts of the thallus</tissue>
    </source>
</reference>
<sequence>MGWFNFSIFSMWERSNAKAFEKSGLESRMVQVDNGSTVHVWVPKGYTTPPADKPVVVLIHGFGATSIWQWEPQIKPFLQHFTVIALDLLFHGKSTTESTNRTESFQAETMMLCLNALGITKFSVIGTSYGGFVSYRIVQKYPDAVEKLVLSNSAILMTPKDDQDLCKRGGAEIIPELLLPDSEEKVQRVLRLVFKKNPFFWCPNFILRDYIKTVHEPYRKEKTELLEALVIGKESAPSLMTKVDKDVLIVWGENDTIFLPQQAQRIKDYLGERAEVVMLENAGHASQMEQAAKWNSAVTEFLRRK</sequence>
<evidence type="ECO:0000313" key="3">
    <source>
        <dbReference type="Proteomes" id="UP001605036"/>
    </source>
</evidence>
<keyword evidence="3" id="KW-1185">Reference proteome</keyword>
<proteinExistence type="predicted"/>
<comment type="caution">
    <text evidence="2">The sequence shown here is derived from an EMBL/GenBank/DDBJ whole genome shotgun (WGS) entry which is preliminary data.</text>
</comment>
<dbReference type="InterPro" id="IPR000073">
    <property type="entry name" value="AB_hydrolase_1"/>
</dbReference>
<protein>
    <recommendedName>
        <fullName evidence="1">AB hydrolase-1 domain-containing protein</fullName>
    </recommendedName>
</protein>
<feature type="domain" description="AB hydrolase-1" evidence="1">
    <location>
        <begin position="54"/>
        <end position="289"/>
    </location>
</feature>
<dbReference type="InterPro" id="IPR029058">
    <property type="entry name" value="AB_hydrolase_fold"/>
</dbReference>
<dbReference type="PANTHER" id="PTHR43139:SF52">
    <property type="entry name" value="SI:DKEY-122A22.2"/>
    <property type="match status" value="1"/>
</dbReference>
<organism evidence="2 3">
    <name type="scientific">Riccia fluitans</name>
    <dbReference type="NCBI Taxonomy" id="41844"/>
    <lineage>
        <taxon>Eukaryota</taxon>
        <taxon>Viridiplantae</taxon>
        <taxon>Streptophyta</taxon>
        <taxon>Embryophyta</taxon>
        <taxon>Marchantiophyta</taxon>
        <taxon>Marchantiopsida</taxon>
        <taxon>Marchantiidae</taxon>
        <taxon>Marchantiales</taxon>
        <taxon>Ricciaceae</taxon>
        <taxon>Riccia</taxon>
    </lineage>
</organism>
<dbReference type="Pfam" id="PF00561">
    <property type="entry name" value="Abhydrolase_1"/>
    <property type="match status" value="1"/>
</dbReference>
<dbReference type="PRINTS" id="PR00111">
    <property type="entry name" value="ABHYDROLASE"/>
</dbReference>
<dbReference type="InterPro" id="IPR052370">
    <property type="entry name" value="Meta-cleavage_hydrolase"/>
</dbReference>
<evidence type="ECO:0000259" key="1">
    <source>
        <dbReference type="Pfam" id="PF00561"/>
    </source>
</evidence>
<dbReference type="Proteomes" id="UP001605036">
    <property type="component" value="Unassembled WGS sequence"/>
</dbReference>
<dbReference type="AlphaFoldDB" id="A0ABD1Z4P3"/>
<accession>A0ABD1Z4P3</accession>
<dbReference type="PANTHER" id="PTHR43139">
    <property type="entry name" value="SI:DKEY-122A22.2"/>
    <property type="match status" value="1"/>
</dbReference>
<dbReference type="Gene3D" id="3.40.50.1820">
    <property type="entry name" value="alpha/beta hydrolase"/>
    <property type="match status" value="1"/>
</dbReference>